<evidence type="ECO:0000256" key="3">
    <source>
        <dbReference type="SAM" id="SignalP"/>
    </source>
</evidence>
<dbReference type="CDD" id="cd21177">
    <property type="entry name" value="LPMO_AA10"/>
    <property type="match status" value="1"/>
</dbReference>
<evidence type="ECO:0000256" key="1">
    <source>
        <dbReference type="ARBA" id="ARBA00022729"/>
    </source>
</evidence>
<dbReference type="Gene3D" id="2.70.50.50">
    <property type="entry name" value="chitin-binding protein cbp21"/>
    <property type="match status" value="1"/>
</dbReference>
<dbReference type="InterPro" id="IPR051024">
    <property type="entry name" value="GlcNAc_Chitin_IntDeg"/>
</dbReference>
<feature type="signal peptide" evidence="3">
    <location>
        <begin position="1"/>
        <end position="21"/>
    </location>
</feature>
<feature type="compositionally biased region" description="Basic residues" evidence="2">
    <location>
        <begin position="295"/>
        <end position="304"/>
    </location>
</feature>
<proteinExistence type="predicted"/>
<dbReference type="PANTHER" id="PTHR34823:SF1">
    <property type="entry name" value="CHITIN-BINDING TYPE-4 DOMAIN-CONTAINING PROTEIN"/>
    <property type="match status" value="1"/>
</dbReference>
<gene>
    <name evidence="5" type="ORF">D0Q02_14330</name>
</gene>
<accession>A0A372FYB0</accession>
<evidence type="ECO:0000313" key="6">
    <source>
        <dbReference type="Proteomes" id="UP000262621"/>
    </source>
</evidence>
<dbReference type="InterPro" id="IPR004302">
    <property type="entry name" value="Cellulose/chitin-bd_N"/>
</dbReference>
<sequence>MAVRRVVVVALVALVGTTAGALPAAAQGAPTYPVSRSAGCAPDGPHVGTSACLAAEKEGAALREWDNVRVYGVDGRDRETIPDGELCSGGLSAYRGLDLPRTDWPATPLTAGAEFAFQYRATAAQKGTFRLYLTRPGYTPSRALTWADLDRLPFLRITDPPLRDGTYLMSGRLPTDRSGRHVIYTIWQHSDSADTYYSCSDVDIVAVDALRPGGITPAGSAGGTPEAENGLPGVGADATTEVADNVPVAAVTYLDGRRWPLVAGGLLVTLLLVSLALRLRGSRSGPPKGPACTVRNHRANPRPW</sequence>
<feature type="chain" id="PRO_5016613046" evidence="3">
    <location>
        <begin position="22"/>
        <end position="304"/>
    </location>
</feature>
<reference evidence="5 6" key="1">
    <citation type="submission" date="2018-08" db="EMBL/GenBank/DDBJ databases">
        <title>Verrucosispora craniellae sp. nov., isolated from a marine sponge in the South China Sea.</title>
        <authorList>
            <person name="Li L."/>
            <person name="Lin H.W."/>
        </authorList>
    </citation>
    <scope>NUCLEOTIDE SEQUENCE [LARGE SCALE GENOMIC DNA]</scope>
    <source>
        <strain evidence="5 6">LHW63014</strain>
    </source>
</reference>
<feature type="region of interest" description="Disordered" evidence="2">
    <location>
        <begin position="282"/>
        <end position="304"/>
    </location>
</feature>
<name>A0A372FYB0_9ACTN</name>
<dbReference type="OrthoDB" id="5179374at2"/>
<organism evidence="5 6">
    <name type="scientific">Micromonospora craniellae</name>
    <dbReference type="NCBI Taxonomy" id="2294034"/>
    <lineage>
        <taxon>Bacteria</taxon>
        <taxon>Bacillati</taxon>
        <taxon>Actinomycetota</taxon>
        <taxon>Actinomycetes</taxon>
        <taxon>Micromonosporales</taxon>
        <taxon>Micromonosporaceae</taxon>
        <taxon>Micromonospora</taxon>
    </lineage>
</organism>
<dbReference type="Proteomes" id="UP000262621">
    <property type="component" value="Unassembled WGS sequence"/>
</dbReference>
<comment type="caution">
    <text evidence="5">The sequence shown here is derived from an EMBL/GenBank/DDBJ whole genome shotgun (WGS) entry which is preliminary data.</text>
</comment>
<evidence type="ECO:0000256" key="2">
    <source>
        <dbReference type="SAM" id="MobiDB-lite"/>
    </source>
</evidence>
<dbReference type="EMBL" id="QVFU01000013">
    <property type="protein sequence ID" value="RFS45787.1"/>
    <property type="molecule type" value="Genomic_DNA"/>
</dbReference>
<dbReference type="PANTHER" id="PTHR34823">
    <property type="entry name" value="GLCNAC-BINDING PROTEIN A"/>
    <property type="match status" value="1"/>
</dbReference>
<feature type="domain" description="Chitin-binding type-4" evidence="4">
    <location>
        <begin position="28"/>
        <end position="202"/>
    </location>
</feature>
<dbReference type="SUPFAM" id="SSF81296">
    <property type="entry name" value="E set domains"/>
    <property type="match status" value="1"/>
</dbReference>
<evidence type="ECO:0000313" key="5">
    <source>
        <dbReference type="EMBL" id="RFS45787.1"/>
    </source>
</evidence>
<dbReference type="Pfam" id="PF03067">
    <property type="entry name" value="LPMO_10"/>
    <property type="match status" value="1"/>
</dbReference>
<evidence type="ECO:0000259" key="4">
    <source>
        <dbReference type="Pfam" id="PF03067"/>
    </source>
</evidence>
<dbReference type="AlphaFoldDB" id="A0A372FYB0"/>
<keyword evidence="6" id="KW-1185">Reference proteome</keyword>
<dbReference type="InterPro" id="IPR014756">
    <property type="entry name" value="Ig_E-set"/>
</dbReference>
<keyword evidence="1 3" id="KW-0732">Signal</keyword>
<protein>
    <submittedName>
        <fullName evidence="5">Chitin-binding protein</fullName>
    </submittedName>
</protein>
<dbReference type="RefSeq" id="WP_117228477.1">
    <property type="nucleotide sequence ID" value="NZ_CP061725.1"/>
</dbReference>